<evidence type="ECO:0000313" key="10">
    <source>
        <dbReference type="Proteomes" id="UP000695562"/>
    </source>
</evidence>
<dbReference type="InterPro" id="IPR051999">
    <property type="entry name" value="Mediator_complex_subunit_1"/>
</dbReference>
<protein>
    <recommendedName>
        <fullName evidence="7">Mediator of RNA polymerase II transcription subunit 1</fullName>
    </recommendedName>
    <alternativeName>
        <fullName evidence="7">Mediator complex subunit 1</fullName>
    </alternativeName>
</protein>
<keyword evidence="5 7" id="KW-0804">Transcription</keyword>
<keyword evidence="3 7" id="KW-0805">Transcription regulation</keyword>
<name>A0A8J4V4D0_9MYCE</name>
<dbReference type="InterPro" id="IPR019680">
    <property type="entry name" value="Mediator_Med1"/>
</dbReference>
<gene>
    <name evidence="9" type="ORF">CYY_008080</name>
</gene>
<dbReference type="OrthoDB" id="2281547at2759"/>
<evidence type="ECO:0000256" key="3">
    <source>
        <dbReference type="ARBA" id="ARBA00023015"/>
    </source>
</evidence>
<accession>A0A8J4V4D0</accession>
<comment type="function">
    <text evidence="7">Component of the Mediator complex, a coactivator involved in the regulated transcription of nearly all RNA polymerase II-dependent genes. Mediator functions as a bridge to convey information from gene-specific regulatory proteins to the basal RNA polymerase II transcription machinery. Mediator is recruited to promoters by direct interactions with regulatory proteins and serves as a scaffold for the assembly of a functional preinitiation complex with RNA polymerase II and the general transcription factors.</text>
</comment>
<evidence type="ECO:0000256" key="4">
    <source>
        <dbReference type="ARBA" id="ARBA00023159"/>
    </source>
</evidence>
<comment type="similarity">
    <text evidence="2 7">Belongs to the Mediator complex subunit 1 family.</text>
</comment>
<dbReference type="Proteomes" id="UP000695562">
    <property type="component" value="Unassembled WGS sequence"/>
</dbReference>
<evidence type="ECO:0000256" key="2">
    <source>
        <dbReference type="ARBA" id="ARBA00006210"/>
    </source>
</evidence>
<dbReference type="GO" id="GO:0045944">
    <property type="term" value="P:positive regulation of transcription by RNA polymerase II"/>
    <property type="evidence" value="ECO:0007669"/>
    <property type="project" value="UniProtKB-ARBA"/>
</dbReference>
<evidence type="ECO:0000259" key="8">
    <source>
        <dbReference type="Pfam" id="PF10744"/>
    </source>
</evidence>
<dbReference type="GO" id="GO:0016592">
    <property type="term" value="C:mediator complex"/>
    <property type="evidence" value="ECO:0007669"/>
    <property type="project" value="InterPro"/>
</dbReference>
<dbReference type="AlphaFoldDB" id="A0A8J4V4D0"/>
<evidence type="ECO:0000313" key="9">
    <source>
        <dbReference type="EMBL" id="KAF2070604.1"/>
    </source>
</evidence>
<proteinExistence type="inferred from homology"/>
<feature type="domain" description="Mediator complex subunit Med1" evidence="8">
    <location>
        <begin position="380"/>
        <end position="512"/>
    </location>
</feature>
<evidence type="ECO:0000256" key="6">
    <source>
        <dbReference type="ARBA" id="ARBA00023242"/>
    </source>
</evidence>
<dbReference type="PANTHER" id="PTHR12881">
    <property type="entry name" value="MEDIATOR OF RNA POLYMERASE II TRANSCRIPTION SUBUNIT 1"/>
    <property type="match status" value="1"/>
</dbReference>
<keyword evidence="10" id="KW-1185">Reference proteome</keyword>
<organism evidence="9 10">
    <name type="scientific">Polysphondylium violaceum</name>
    <dbReference type="NCBI Taxonomy" id="133409"/>
    <lineage>
        <taxon>Eukaryota</taxon>
        <taxon>Amoebozoa</taxon>
        <taxon>Evosea</taxon>
        <taxon>Eumycetozoa</taxon>
        <taxon>Dictyostelia</taxon>
        <taxon>Dictyosteliales</taxon>
        <taxon>Dictyosteliaceae</taxon>
        <taxon>Polysphondylium</taxon>
    </lineage>
</organism>
<comment type="subcellular location">
    <subcellularLocation>
        <location evidence="1 7">Nucleus</location>
    </subcellularLocation>
</comment>
<reference evidence="9" key="1">
    <citation type="submission" date="2020-01" db="EMBL/GenBank/DDBJ databases">
        <title>Development of genomics and gene disruption for Polysphondylium violaceum indicates a role for the polyketide synthase stlB in stalk morphogenesis.</title>
        <authorList>
            <person name="Narita B."/>
            <person name="Kawabe Y."/>
            <person name="Kin K."/>
            <person name="Saito T."/>
            <person name="Gibbs R."/>
            <person name="Kuspa A."/>
            <person name="Muzny D."/>
            <person name="Queller D."/>
            <person name="Richards S."/>
            <person name="Strassman J."/>
            <person name="Sucgang R."/>
            <person name="Worley K."/>
            <person name="Schaap P."/>
        </authorList>
    </citation>
    <scope>NUCLEOTIDE SEQUENCE</scope>
    <source>
        <strain evidence="9">QSvi11</strain>
    </source>
</reference>
<dbReference type="Pfam" id="PF10744">
    <property type="entry name" value="Med1"/>
    <property type="match status" value="1"/>
</dbReference>
<sequence length="620" mass="71003">MTDLTRDITIHQTLDSVSSQFNHLFNDVGVLGSIDNQNFQSQLFHPLGTHNIDERYLSIDSNLRLIKLTCMQYRQWDSEKDFVKFQSTLKQSYTTQQKVNLIKKSLLDCSLVGKLHLDQLVNNNSNNSSSNNNNDQDNIIKISERKRKLSLLLSTFQEMTHELEKKYGTFSDLEELNSCIKNESEILSPESVFNCNISSSTFSLDIYIYGTGEIKEVKLVHISISSSGEDQGLDHPEFNEFLTQALKKDIKLFLQKVKNICNLDLLFRKFKQFDLQKAFSIFQYDFLALSEKLKEKYGDDNLDKLQNESIGLIKLDCCGVIIEFFHPLIDKLSKKRQPFSASIEMEIGVENSNISLNRLFNGATFEDTNINQNYFSNEITNFISSPVRLVFNLSAPLIISKEILMIILNNINSFNSNSNNISNLQISTSKKSISDKFSIQNHLISTLNNNSKDQSFDNNVLGTKQRYFYSGEQHTGYEISRIPFNHPNQILPIIQLLRQQIVWNLLFTSCFQSLDNSSGNSNNNSFNNFESPPIFEISSNPPYSISIIFLHPNEQTFHSIDIEITNNGLINATYYGTNDDDTPTEIQNKSNYLCSLLTKSLSIPLSFYFLLKEDADQMTQ</sequence>
<keyword evidence="4 7" id="KW-0010">Activator</keyword>
<evidence type="ECO:0000256" key="1">
    <source>
        <dbReference type="ARBA" id="ARBA00004123"/>
    </source>
</evidence>
<evidence type="ECO:0000256" key="5">
    <source>
        <dbReference type="ARBA" id="ARBA00023163"/>
    </source>
</evidence>
<comment type="caution">
    <text evidence="9">The sequence shown here is derived from an EMBL/GenBank/DDBJ whole genome shotgun (WGS) entry which is preliminary data.</text>
</comment>
<evidence type="ECO:0000256" key="7">
    <source>
        <dbReference type="RuleBase" id="RU364059"/>
    </source>
</evidence>
<dbReference type="GO" id="GO:0003712">
    <property type="term" value="F:transcription coregulator activity"/>
    <property type="evidence" value="ECO:0007669"/>
    <property type="project" value="InterPro"/>
</dbReference>
<dbReference type="PANTHER" id="PTHR12881:SF10">
    <property type="entry name" value="MEDIATOR OF RNA POLYMERASE II TRANSCRIPTION SUBUNIT 1"/>
    <property type="match status" value="1"/>
</dbReference>
<dbReference type="EMBL" id="AJWJ01000469">
    <property type="protein sequence ID" value="KAF2070604.1"/>
    <property type="molecule type" value="Genomic_DNA"/>
</dbReference>
<keyword evidence="6 7" id="KW-0539">Nucleus</keyword>